<keyword evidence="8" id="KW-0862">Zinc</keyword>
<dbReference type="AlphaFoldDB" id="A0A3G2R7Z3"/>
<evidence type="ECO:0000259" key="10">
    <source>
        <dbReference type="Pfam" id="PF19269"/>
    </source>
</evidence>
<feature type="binding site" evidence="8">
    <location>
        <position position="137"/>
    </location>
    <ligand>
        <name>Zn(2+)</name>
        <dbReference type="ChEBI" id="CHEBI:29105"/>
    </ligand>
</feature>
<feature type="short sequence motif" description="'KMSKS' region" evidence="8">
    <location>
        <begin position="252"/>
        <end position="256"/>
    </location>
</feature>
<comment type="function">
    <text evidence="8">Catalyzes the attachment of glutamate to tRNA(Glu) in a two-step reaction: glutamate is first activated by ATP to form Glu-AMP and then transferred to the acceptor end of tRNA(Glu).</text>
</comment>
<evidence type="ECO:0000259" key="9">
    <source>
        <dbReference type="Pfam" id="PF00749"/>
    </source>
</evidence>
<dbReference type="Pfam" id="PF00749">
    <property type="entry name" value="tRNA-synt_1c"/>
    <property type="match status" value="1"/>
</dbReference>
<dbReference type="InterPro" id="IPR008925">
    <property type="entry name" value="aa_tRNA-synth_I_cd-bd_sf"/>
</dbReference>
<dbReference type="HAMAP" id="MF_00022">
    <property type="entry name" value="Glu_tRNA_synth_type1"/>
    <property type="match status" value="1"/>
</dbReference>
<dbReference type="PROSITE" id="PS00178">
    <property type="entry name" value="AA_TRNA_LIGASE_I"/>
    <property type="match status" value="1"/>
</dbReference>
<dbReference type="Gene3D" id="1.10.10.350">
    <property type="match status" value="1"/>
</dbReference>
<evidence type="ECO:0000256" key="5">
    <source>
        <dbReference type="ARBA" id="ARBA00022840"/>
    </source>
</evidence>
<keyword evidence="8" id="KW-0479">Metal-binding</keyword>
<dbReference type="InterPro" id="IPR020752">
    <property type="entry name" value="Glu-tRNA-synth_I_codon-bd_sub1"/>
</dbReference>
<feature type="binding site" evidence="8">
    <location>
        <position position="255"/>
    </location>
    <ligand>
        <name>ATP</name>
        <dbReference type="ChEBI" id="CHEBI:30616"/>
    </ligand>
</feature>
<keyword evidence="3 8" id="KW-0436">Ligase</keyword>
<dbReference type="InterPro" id="IPR020058">
    <property type="entry name" value="Glu/Gln-tRNA-synth_Ib_cat-dom"/>
</dbReference>
<keyword evidence="4 8" id="KW-0547">Nucleotide-binding</keyword>
<evidence type="ECO:0000256" key="7">
    <source>
        <dbReference type="ARBA" id="ARBA00023146"/>
    </source>
</evidence>
<dbReference type="EMBL" id="CP033169">
    <property type="protein sequence ID" value="AYO31495.1"/>
    <property type="molecule type" value="Genomic_DNA"/>
</dbReference>
<evidence type="ECO:0000313" key="11">
    <source>
        <dbReference type="EMBL" id="AYO31495.1"/>
    </source>
</evidence>
<comment type="similarity">
    <text evidence="1 8">Belongs to the class-I aminoacyl-tRNA synthetase family. Glutamate--tRNA ligase type 1 subfamily.</text>
</comment>
<dbReference type="InterPro" id="IPR020751">
    <property type="entry name" value="aa-tRNA-synth_I_codon-bd_sub2"/>
</dbReference>
<sequence length="492" mass="56507">MSDKVRVRFAPSPTGSLHIGGARTALFNLLFARHNGGKFILRIEDTDTERSTEESARQIVRSLRWLGLDWDEGPEKGGEYGPYFQSQRLELYRKEVQRLLDEGKAYYCYCTPEELAERREAALKAGKAPRYEGCCRELTEEQKKKFEAEGRKPTVRIKVPQEGQTVVDDLIRGQVVFENSVLDDFIIFKSNGIPTYNFACVVDDNAMEITHIIRAEEHLSNTPKQIQVYKALGYDIPKFAHVPMILAPDRSKLSKRHGATSVEEFRDQGYLAEAIVNYLTLLGWSPEGNEEIFDLEKAIKEFSLERVNKTAAIYDVKKLTWINGHYLRELDLDHITKQLIPFLVKKDIITEEEVGQKYEYIKQVTAISRDRSRTLDELADAIAFFFKDVTEYEEKGIRKHFEKEHAAELLVKGAEALEKLEEFTHDSTEKAFRDLTDSMGLKAAELIHPTRLAISGRTVGPGLFEIIILLGKEETARRMRKAAEWIRKEKRL</sequence>
<feature type="binding site" evidence="8">
    <location>
        <position position="110"/>
    </location>
    <ligand>
        <name>Zn(2+)</name>
        <dbReference type="ChEBI" id="CHEBI:29105"/>
    </ligand>
</feature>
<dbReference type="Pfam" id="PF19269">
    <property type="entry name" value="Anticodon_2"/>
    <property type="match status" value="1"/>
</dbReference>
<dbReference type="CDD" id="cd00808">
    <property type="entry name" value="GluRS_core"/>
    <property type="match status" value="1"/>
</dbReference>
<keyword evidence="12" id="KW-1185">Reference proteome</keyword>
<dbReference type="EC" id="6.1.1.17" evidence="8"/>
<dbReference type="KEGG" id="bacg:D2962_13615"/>
<feature type="domain" description="Glutamyl/glutaminyl-tRNA synthetase class Ib catalytic" evidence="9">
    <location>
        <begin position="4"/>
        <end position="321"/>
    </location>
</feature>
<organism evidence="11 12">
    <name type="scientific">Biomaibacter acetigenes</name>
    <dbReference type="NCBI Taxonomy" id="2316383"/>
    <lineage>
        <taxon>Bacteria</taxon>
        <taxon>Bacillati</taxon>
        <taxon>Bacillota</taxon>
        <taxon>Clostridia</taxon>
        <taxon>Thermosediminibacterales</taxon>
        <taxon>Tepidanaerobacteraceae</taxon>
        <taxon>Biomaibacter</taxon>
    </lineage>
</organism>
<comment type="cofactor">
    <cofactor evidence="8">
        <name>Zn(2+)</name>
        <dbReference type="ChEBI" id="CHEBI:29105"/>
    </cofactor>
    <text evidence="8">Binds 1 zinc ion per subunit.</text>
</comment>
<dbReference type="InterPro" id="IPR000924">
    <property type="entry name" value="Glu/Gln-tRNA-synth"/>
</dbReference>
<comment type="subunit">
    <text evidence="8">Monomer.</text>
</comment>
<evidence type="ECO:0000256" key="2">
    <source>
        <dbReference type="ARBA" id="ARBA00022490"/>
    </source>
</evidence>
<feature type="domain" description="Aminoacyl-tRNA synthetase class I anticodon-binding" evidence="10">
    <location>
        <begin position="336"/>
        <end position="482"/>
    </location>
</feature>
<dbReference type="Gene3D" id="3.40.50.620">
    <property type="entry name" value="HUPs"/>
    <property type="match status" value="1"/>
</dbReference>
<reference evidence="11 12" key="1">
    <citation type="submission" date="2018-10" db="EMBL/GenBank/DDBJ databases">
        <authorList>
            <person name="Zhang X."/>
        </authorList>
    </citation>
    <scope>NUCLEOTIDE SEQUENCE [LARGE SCALE GENOMIC DNA]</scope>
    <source>
        <strain evidence="11 12">SK-G1</strain>
    </source>
</reference>
<dbReference type="InterPro" id="IPR033910">
    <property type="entry name" value="GluRS_core"/>
</dbReference>
<feature type="binding site" evidence="8">
    <location>
        <position position="135"/>
    </location>
    <ligand>
        <name>Zn(2+)</name>
        <dbReference type="ChEBI" id="CHEBI:29105"/>
    </ligand>
</feature>
<dbReference type="Proteomes" id="UP000280960">
    <property type="component" value="Chromosome"/>
</dbReference>
<evidence type="ECO:0000256" key="6">
    <source>
        <dbReference type="ARBA" id="ARBA00022917"/>
    </source>
</evidence>
<name>A0A3G2R7Z3_9FIRM</name>
<keyword evidence="5 8" id="KW-0067">ATP-binding</keyword>
<dbReference type="GO" id="GO:0008270">
    <property type="term" value="F:zinc ion binding"/>
    <property type="evidence" value="ECO:0007669"/>
    <property type="project" value="UniProtKB-UniRule"/>
</dbReference>
<dbReference type="SUPFAM" id="SSF48163">
    <property type="entry name" value="An anticodon-binding domain of class I aminoacyl-tRNA synthetases"/>
    <property type="match status" value="1"/>
</dbReference>
<dbReference type="InterPro" id="IPR001412">
    <property type="entry name" value="aa-tRNA-synth_I_CS"/>
</dbReference>
<feature type="short sequence motif" description="'HIGH' region" evidence="8">
    <location>
        <begin position="11"/>
        <end position="21"/>
    </location>
</feature>
<dbReference type="SUPFAM" id="SSF52374">
    <property type="entry name" value="Nucleotidylyl transferase"/>
    <property type="match status" value="1"/>
</dbReference>
<dbReference type="NCBIfam" id="TIGR00464">
    <property type="entry name" value="gltX_bact"/>
    <property type="match status" value="1"/>
</dbReference>
<gene>
    <name evidence="8" type="primary">gltX</name>
    <name evidence="11" type="ORF">D2962_13615</name>
</gene>
<evidence type="ECO:0000256" key="3">
    <source>
        <dbReference type="ARBA" id="ARBA00022598"/>
    </source>
</evidence>
<dbReference type="GO" id="GO:0000049">
    <property type="term" value="F:tRNA binding"/>
    <property type="evidence" value="ECO:0007669"/>
    <property type="project" value="InterPro"/>
</dbReference>
<evidence type="ECO:0000313" key="12">
    <source>
        <dbReference type="Proteomes" id="UP000280960"/>
    </source>
</evidence>
<dbReference type="GO" id="GO:0005524">
    <property type="term" value="F:ATP binding"/>
    <property type="evidence" value="ECO:0007669"/>
    <property type="project" value="UniProtKB-UniRule"/>
</dbReference>
<dbReference type="InterPro" id="IPR049940">
    <property type="entry name" value="GluQ/Sye"/>
</dbReference>
<dbReference type="FunFam" id="3.40.50.620:FF:000045">
    <property type="entry name" value="Glutamate--tRNA ligase, mitochondrial"/>
    <property type="match status" value="1"/>
</dbReference>
<dbReference type="GO" id="GO:0004818">
    <property type="term" value="F:glutamate-tRNA ligase activity"/>
    <property type="evidence" value="ECO:0007669"/>
    <property type="project" value="UniProtKB-UniRule"/>
</dbReference>
<dbReference type="PRINTS" id="PR00987">
    <property type="entry name" value="TRNASYNTHGLU"/>
</dbReference>
<proteinExistence type="inferred from homology"/>
<keyword evidence="2 8" id="KW-0963">Cytoplasm</keyword>
<dbReference type="GO" id="GO:0006424">
    <property type="term" value="P:glutamyl-tRNA aminoacylation"/>
    <property type="evidence" value="ECO:0007669"/>
    <property type="project" value="UniProtKB-UniRule"/>
</dbReference>
<dbReference type="InterPro" id="IPR004527">
    <property type="entry name" value="Glu-tRNA-ligase_bac/mito"/>
</dbReference>
<dbReference type="RefSeq" id="WP_122015291.1">
    <property type="nucleotide sequence ID" value="NZ_CP033169.1"/>
</dbReference>
<dbReference type="InterPro" id="IPR014729">
    <property type="entry name" value="Rossmann-like_a/b/a_fold"/>
</dbReference>
<dbReference type="PANTHER" id="PTHR43311:SF2">
    <property type="entry name" value="GLUTAMATE--TRNA LIGASE, MITOCHONDRIAL-RELATED"/>
    <property type="match status" value="1"/>
</dbReference>
<keyword evidence="6 8" id="KW-0648">Protein biosynthesis</keyword>
<evidence type="ECO:0000256" key="8">
    <source>
        <dbReference type="HAMAP-Rule" id="MF_00022"/>
    </source>
</evidence>
<comment type="subcellular location">
    <subcellularLocation>
        <location evidence="8">Cytoplasm</location>
    </subcellularLocation>
</comment>
<comment type="catalytic activity">
    <reaction evidence="8">
        <text>tRNA(Glu) + L-glutamate + ATP = L-glutamyl-tRNA(Glu) + AMP + diphosphate</text>
        <dbReference type="Rhea" id="RHEA:23540"/>
        <dbReference type="Rhea" id="RHEA-COMP:9663"/>
        <dbReference type="Rhea" id="RHEA-COMP:9680"/>
        <dbReference type="ChEBI" id="CHEBI:29985"/>
        <dbReference type="ChEBI" id="CHEBI:30616"/>
        <dbReference type="ChEBI" id="CHEBI:33019"/>
        <dbReference type="ChEBI" id="CHEBI:78442"/>
        <dbReference type="ChEBI" id="CHEBI:78520"/>
        <dbReference type="ChEBI" id="CHEBI:456215"/>
        <dbReference type="EC" id="6.1.1.17"/>
    </reaction>
</comment>
<dbReference type="Gene3D" id="1.10.8.70">
    <property type="entry name" value="Glutamate-tRNA synthetase, class I, anticodon-binding domain 1"/>
    <property type="match status" value="1"/>
</dbReference>
<accession>A0A3G2R7Z3</accession>
<evidence type="ECO:0000256" key="4">
    <source>
        <dbReference type="ARBA" id="ARBA00022741"/>
    </source>
</evidence>
<protein>
    <recommendedName>
        <fullName evidence="8">Glutamate--tRNA ligase</fullName>
        <ecNumber evidence="8">6.1.1.17</ecNumber>
    </recommendedName>
    <alternativeName>
        <fullName evidence="8">Glutamyl-tRNA synthetase</fullName>
        <shortName evidence="8">GluRS</shortName>
    </alternativeName>
</protein>
<dbReference type="GO" id="GO:0005829">
    <property type="term" value="C:cytosol"/>
    <property type="evidence" value="ECO:0007669"/>
    <property type="project" value="TreeGrafter"/>
</dbReference>
<evidence type="ECO:0000256" key="1">
    <source>
        <dbReference type="ARBA" id="ARBA00007894"/>
    </source>
</evidence>
<keyword evidence="7 8" id="KW-0030">Aminoacyl-tRNA synthetase</keyword>
<dbReference type="InterPro" id="IPR045462">
    <property type="entry name" value="aa-tRNA-synth_I_cd-bd"/>
</dbReference>
<dbReference type="PANTHER" id="PTHR43311">
    <property type="entry name" value="GLUTAMATE--TRNA LIGASE"/>
    <property type="match status" value="1"/>
</dbReference>
<feature type="binding site" evidence="8">
    <location>
        <position position="108"/>
    </location>
    <ligand>
        <name>Zn(2+)</name>
        <dbReference type="ChEBI" id="CHEBI:29105"/>
    </ligand>
</feature>